<evidence type="ECO:0000313" key="2">
    <source>
        <dbReference type="Proteomes" id="UP001325479"/>
    </source>
</evidence>
<protein>
    <submittedName>
        <fullName evidence="1">Uncharacterized protein</fullName>
    </submittedName>
</protein>
<reference evidence="1 2" key="1">
    <citation type="submission" date="2023-12" db="EMBL/GenBank/DDBJ databases">
        <title>Genome sequencing and assembly of bacterial species from a model synthetic community.</title>
        <authorList>
            <person name="Hogle S.L."/>
        </authorList>
    </citation>
    <scope>NUCLEOTIDE SEQUENCE [LARGE SCALE GENOMIC DNA]</scope>
    <source>
        <strain evidence="1 2">HAMBI 2494</strain>
    </source>
</reference>
<dbReference type="RefSeq" id="WP_327204986.1">
    <property type="nucleotide sequence ID" value="NZ_CP139965.1"/>
</dbReference>
<gene>
    <name evidence="1" type="ORF">U0042_18320</name>
</gene>
<name>A0ABZ0WFC2_9BURK</name>
<accession>A0ABZ0WFC2</accession>
<proteinExistence type="predicted"/>
<dbReference type="Proteomes" id="UP001325479">
    <property type="component" value="Chromosome"/>
</dbReference>
<sequence>MQGKLSDLIRGYSMPYSKRLTQSPSDAREYAALVDFHIKVALTLLAAYSVRAAAPIKLGDTPGVGAMLSGIKLAKKWSASKDSVVAGWAEFAEGFLSEFSKNIYDGKSFKTIRDELSHGTPIPVEEVSAAAIRDALREFSEAITQRLDAQLEKFTYTASGVSIKAWCGADVQELCPVWDANVTQGVIGIYSTFDSDGVYYLCPATGAYRNHRPECSGLMNPDTDLGENARHGEVSDAEATSFVFPRVQTASSQPGA</sequence>
<organism evidence="1 2">
    <name type="scientific">Paraburkholderia kururiensis</name>
    <dbReference type="NCBI Taxonomy" id="984307"/>
    <lineage>
        <taxon>Bacteria</taxon>
        <taxon>Pseudomonadati</taxon>
        <taxon>Pseudomonadota</taxon>
        <taxon>Betaproteobacteria</taxon>
        <taxon>Burkholderiales</taxon>
        <taxon>Burkholderiaceae</taxon>
        <taxon>Paraburkholderia</taxon>
    </lineage>
</organism>
<dbReference type="EMBL" id="CP139965">
    <property type="protein sequence ID" value="WQD76065.1"/>
    <property type="molecule type" value="Genomic_DNA"/>
</dbReference>
<keyword evidence="2" id="KW-1185">Reference proteome</keyword>
<evidence type="ECO:0000313" key="1">
    <source>
        <dbReference type="EMBL" id="WQD76065.1"/>
    </source>
</evidence>